<dbReference type="EMBL" id="VAFM01000002">
    <property type="protein sequence ID" value="TKW60918.1"/>
    <property type="molecule type" value="Genomic_DNA"/>
</dbReference>
<dbReference type="CDD" id="cd02947">
    <property type="entry name" value="TRX_family"/>
    <property type="match status" value="1"/>
</dbReference>
<comment type="caution">
    <text evidence="1">The sequence shown here is derived from an EMBL/GenBank/DDBJ whole genome shotgun (WGS) entry which is preliminary data.</text>
</comment>
<gene>
    <name evidence="1" type="ORF">DI628_08515</name>
</gene>
<dbReference type="Gene3D" id="3.40.30.10">
    <property type="entry name" value="Glutaredoxin"/>
    <property type="match status" value="1"/>
</dbReference>
<reference evidence="1 2" key="1">
    <citation type="journal article" date="2017" name="Nat. Commun.">
        <title>In situ click chemistry generation of cyclooxygenase-2 inhibitors.</title>
        <authorList>
            <person name="Bhardwaj A."/>
            <person name="Kaur J."/>
            <person name="Wuest M."/>
            <person name="Wuest F."/>
        </authorList>
    </citation>
    <scope>NUCLEOTIDE SEQUENCE [LARGE SCALE GENOMIC DNA]</scope>
    <source>
        <strain evidence="1">S2_018_000_R2_106</strain>
    </source>
</reference>
<proteinExistence type="predicted"/>
<dbReference type="Proteomes" id="UP000320948">
    <property type="component" value="Unassembled WGS sequence"/>
</dbReference>
<protein>
    <submittedName>
        <fullName evidence="1">Conjugal transfer protein TraF</fullName>
    </submittedName>
</protein>
<dbReference type="AlphaFoldDB" id="A0A6N4R0N7"/>
<name>A0A6N4R0N7_BLAVI</name>
<sequence>MAYPLRLLMSQPAYEAAVAGRHAQAVRLAQGFKKYGFDSCGKSVSKIQAMPVAKRGSVFHVQRMLSEGLNQLMQLREGALLTHSRNNRLKWSHVCLAGTALAVFQGFLTIGHAEDKECINFYTVGDSKCEPATKATEPSSNAPTLLKPTTAKSDDQKVDEYLENYGKPPREFVEFYMNPTPDNAKKWVEAYQGIVQKSQDLSKMWEDAERLYTQQGAEPALRRPATVVPAVTPQPTTHPQPAVTVPSAQASPLGNFGGLNAVPVAAQTGGVMPQDQGLKLTYYFSQVCPYCARMTPELSVLTNNYSGKLEFTCVDVTPFSGATAPNPAYLRDKLACQWRLPGEGELQREGVNQTPTLLVQQGGKAQVKLSGYMSQEQLKPYFAR</sequence>
<evidence type="ECO:0000313" key="2">
    <source>
        <dbReference type="Proteomes" id="UP000320948"/>
    </source>
</evidence>
<organism evidence="1 2">
    <name type="scientific">Blastochloris viridis</name>
    <name type="common">Rhodopseudomonas viridis</name>
    <dbReference type="NCBI Taxonomy" id="1079"/>
    <lineage>
        <taxon>Bacteria</taxon>
        <taxon>Pseudomonadati</taxon>
        <taxon>Pseudomonadota</taxon>
        <taxon>Alphaproteobacteria</taxon>
        <taxon>Hyphomicrobiales</taxon>
        <taxon>Blastochloridaceae</taxon>
        <taxon>Blastochloris</taxon>
    </lineage>
</organism>
<dbReference type="InterPro" id="IPR036249">
    <property type="entry name" value="Thioredoxin-like_sf"/>
</dbReference>
<dbReference type="SUPFAM" id="SSF52833">
    <property type="entry name" value="Thioredoxin-like"/>
    <property type="match status" value="1"/>
</dbReference>
<evidence type="ECO:0000313" key="1">
    <source>
        <dbReference type="EMBL" id="TKW60918.1"/>
    </source>
</evidence>
<accession>A0A6N4R0N7</accession>